<dbReference type="Proteomes" id="UP000614287">
    <property type="component" value="Unassembled WGS sequence"/>
</dbReference>
<gene>
    <name evidence="2" type="ORF">GCM10009007_14640</name>
</gene>
<keyword evidence="3" id="KW-1185">Reference proteome</keyword>
<dbReference type="AlphaFoldDB" id="A0A8J3CHM0"/>
<keyword evidence="1" id="KW-0732">Signal</keyword>
<evidence type="ECO:0000256" key="1">
    <source>
        <dbReference type="SAM" id="SignalP"/>
    </source>
</evidence>
<evidence type="ECO:0000313" key="2">
    <source>
        <dbReference type="EMBL" id="GHA74650.1"/>
    </source>
</evidence>
<evidence type="ECO:0008006" key="4">
    <source>
        <dbReference type="Google" id="ProtNLM"/>
    </source>
</evidence>
<accession>A0A8J3CHM0</accession>
<evidence type="ECO:0000313" key="3">
    <source>
        <dbReference type="Proteomes" id="UP000614287"/>
    </source>
</evidence>
<protein>
    <recommendedName>
        <fullName evidence="4">DUF2059 domain-containing protein</fullName>
    </recommendedName>
</protein>
<organism evidence="2 3">
    <name type="scientific">Formosimonas limnophila</name>
    <dbReference type="NCBI Taxonomy" id="1384487"/>
    <lineage>
        <taxon>Bacteria</taxon>
        <taxon>Pseudomonadati</taxon>
        <taxon>Pseudomonadota</taxon>
        <taxon>Betaproteobacteria</taxon>
        <taxon>Burkholderiales</taxon>
        <taxon>Burkholderiaceae</taxon>
        <taxon>Formosimonas</taxon>
    </lineage>
</organism>
<comment type="caution">
    <text evidence="2">The sequence shown here is derived from an EMBL/GenBank/DDBJ whole genome shotgun (WGS) entry which is preliminary data.</text>
</comment>
<reference evidence="2" key="1">
    <citation type="journal article" date="2014" name="Int. J. Syst. Evol. Microbiol.">
        <title>Complete genome sequence of Corynebacterium casei LMG S-19264T (=DSM 44701T), isolated from a smear-ripened cheese.</title>
        <authorList>
            <consortium name="US DOE Joint Genome Institute (JGI-PGF)"/>
            <person name="Walter F."/>
            <person name="Albersmeier A."/>
            <person name="Kalinowski J."/>
            <person name="Ruckert C."/>
        </authorList>
    </citation>
    <scope>NUCLEOTIDE SEQUENCE</scope>
    <source>
        <strain evidence="2">KCTC 32501</strain>
    </source>
</reference>
<feature type="chain" id="PRO_5035168036" description="DUF2059 domain-containing protein" evidence="1">
    <location>
        <begin position="22"/>
        <end position="160"/>
    </location>
</feature>
<feature type="signal peptide" evidence="1">
    <location>
        <begin position="1"/>
        <end position="21"/>
    </location>
</feature>
<dbReference type="RefSeq" id="WP_189493295.1">
    <property type="nucleotide sequence ID" value="NZ_BMZG01000007.1"/>
</dbReference>
<sequence length="160" mass="17571">MRLLAKAAVTLCLLSNELAFAQNSHNSLVENKSLMALYKALIATTLNESTQENSEEMNKCLSDVMTSPIMLESFCQDFIKKLPAKQLNEVGTSSRELAKQNINYDAQSIDEITDILASHLSVDSEKGLTAFADTIGAVEPSKELLEKQITKTPSCKNITE</sequence>
<proteinExistence type="predicted"/>
<dbReference type="EMBL" id="BMZG01000007">
    <property type="protein sequence ID" value="GHA74650.1"/>
    <property type="molecule type" value="Genomic_DNA"/>
</dbReference>
<reference evidence="2" key="2">
    <citation type="submission" date="2020-09" db="EMBL/GenBank/DDBJ databases">
        <authorList>
            <person name="Sun Q."/>
            <person name="Kim S."/>
        </authorList>
    </citation>
    <scope>NUCLEOTIDE SEQUENCE</scope>
    <source>
        <strain evidence="2">KCTC 32501</strain>
    </source>
</reference>
<name>A0A8J3CHM0_9BURK</name>